<dbReference type="Proteomes" id="UP000238479">
    <property type="component" value="Chromosome 5"/>
</dbReference>
<sequence>MQIPLQIERSIKTNCLIYLVLEVQSWVAFNRWCRFHLGYLYRFLPSLVNLTSYRCLKTLKLKIIRKYI</sequence>
<name>A0A2P6Q462_ROSCH</name>
<dbReference type="Gramene" id="PRQ28972">
    <property type="protein sequence ID" value="PRQ28972"/>
    <property type="gene ID" value="RchiOBHm_Chr5g0008791"/>
</dbReference>
<keyword evidence="2" id="KW-1185">Reference proteome</keyword>
<reference evidence="1 2" key="1">
    <citation type="journal article" date="2018" name="Nat. Genet.">
        <title>The Rosa genome provides new insights in the design of modern roses.</title>
        <authorList>
            <person name="Bendahmane M."/>
        </authorList>
    </citation>
    <scope>NUCLEOTIDE SEQUENCE [LARGE SCALE GENOMIC DNA]</scope>
    <source>
        <strain evidence="2">cv. Old Blush</strain>
    </source>
</reference>
<evidence type="ECO:0000313" key="1">
    <source>
        <dbReference type="EMBL" id="PRQ28972.1"/>
    </source>
</evidence>
<evidence type="ECO:0000313" key="2">
    <source>
        <dbReference type="Proteomes" id="UP000238479"/>
    </source>
</evidence>
<gene>
    <name evidence="1" type="ORF">RchiOBHm_Chr5g0008791</name>
</gene>
<protein>
    <submittedName>
        <fullName evidence="1">Uncharacterized protein</fullName>
    </submittedName>
</protein>
<comment type="caution">
    <text evidence="1">The sequence shown here is derived from an EMBL/GenBank/DDBJ whole genome shotgun (WGS) entry which is preliminary data.</text>
</comment>
<proteinExistence type="predicted"/>
<dbReference type="AlphaFoldDB" id="A0A2P6Q462"/>
<organism evidence="1 2">
    <name type="scientific">Rosa chinensis</name>
    <name type="common">China rose</name>
    <dbReference type="NCBI Taxonomy" id="74649"/>
    <lineage>
        <taxon>Eukaryota</taxon>
        <taxon>Viridiplantae</taxon>
        <taxon>Streptophyta</taxon>
        <taxon>Embryophyta</taxon>
        <taxon>Tracheophyta</taxon>
        <taxon>Spermatophyta</taxon>
        <taxon>Magnoliopsida</taxon>
        <taxon>eudicotyledons</taxon>
        <taxon>Gunneridae</taxon>
        <taxon>Pentapetalae</taxon>
        <taxon>rosids</taxon>
        <taxon>fabids</taxon>
        <taxon>Rosales</taxon>
        <taxon>Rosaceae</taxon>
        <taxon>Rosoideae</taxon>
        <taxon>Rosoideae incertae sedis</taxon>
        <taxon>Rosa</taxon>
    </lineage>
</organism>
<accession>A0A2P6Q462</accession>
<dbReference type="EMBL" id="PDCK01000043">
    <property type="protein sequence ID" value="PRQ28972.1"/>
    <property type="molecule type" value="Genomic_DNA"/>
</dbReference>